<evidence type="ECO:0000256" key="6">
    <source>
        <dbReference type="ARBA" id="ARBA00022475"/>
    </source>
</evidence>
<dbReference type="PROSITE" id="PS01238">
    <property type="entry name" value="GDA1_CD39_NTPASE"/>
    <property type="match status" value="1"/>
</dbReference>
<dbReference type="GO" id="GO:0009134">
    <property type="term" value="P:nucleoside diphosphate catabolic process"/>
    <property type="evidence" value="ECO:0007669"/>
    <property type="project" value="TreeGrafter"/>
</dbReference>
<dbReference type="GO" id="GO:0017111">
    <property type="term" value="F:ribonucleoside triphosphate phosphatase activity"/>
    <property type="evidence" value="ECO:0007669"/>
    <property type="project" value="TreeGrafter"/>
</dbReference>
<feature type="region of interest" description="Disordered" evidence="22">
    <location>
        <begin position="1"/>
        <end position="67"/>
    </location>
</feature>
<evidence type="ECO:0000313" key="25">
    <source>
        <dbReference type="Proteomes" id="UP001177744"/>
    </source>
</evidence>
<dbReference type="InterPro" id="IPR000407">
    <property type="entry name" value="GDA1_CD39_NTPase"/>
</dbReference>
<keyword evidence="7 23" id="KW-0812">Transmembrane</keyword>
<keyword evidence="10 21" id="KW-0378">Hydrolase</keyword>
<sequence length="588" mass="62990">MRPYEGAVGSQGQTRPLGPGSHPLQRLPLPGLPRLAFGRPLAQRGGQNPRGSLPTDAHPQVQRRPSMKLTGKKQVLTALLGATAALAVTALVLTLVQATSVLLPADTKFGIVFDAGSSHTSLFVYRWPADKENDTGVVSQALACRVKGPGISSYASDPAQAGESLRGCLEEALAAVPEAQQQRTPMFLGATAGMRLLSQKNSSQAGHIFAAVAQVLGRAPVAFWGAELLAGRDEGALGWITVNYVLGLLVKVPWRPGGGGRSRLACTAGPGTGCPSVPSIPSPESGSGLRRDAGGRPGHGRGLHPDHLCARRPHSGREHPGLLPPLRLRAPVYTHSYLCFGRDQMLSRLLARLVQRSPAPRVRHPCYHGGYVGALSLAALYESPCVQAAPRPDFPPSLPVEGTGNPGACVSAIRELFNFSSCRGREDCAFNGVYQPPVRGRFYAFSNFYHTFHFLNLTAGQPLATVNATIWEFCQMPWKLVEAAWPGQQPWLRDHCASGLYILTLLLEGYGFSEETWPSIEFRKQAGGADIGWTLGYMLNLTNMIPAEAPAQWRAQSHAVWVAGVVLVALTLVAILAVAVAQLLWPRD</sequence>
<dbReference type="GO" id="GO:0004382">
    <property type="term" value="F:GDP phosphatase activity"/>
    <property type="evidence" value="ECO:0007669"/>
    <property type="project" value="TreeGrafter"/>
</dbReference>
<evidence type="ECO:0000256" key="5">
    <source>
        <dbReference type="ARBA" id="ARBA00012148"/>
    </source>
</evidence>
<comment type="subcellular location">
    <subcellularLocation>
        <location evidence="3">Cell membrane</location>
        <topology evidence="3">Multi-pass membrane protein</topology>
    </subcellularLocation>
</comment>
<comment type="catalytic activity">
    <reaction evidence="19">
        <text>a ribonucleoside 5'-triphosphate + 2 H2O = a ribonucleoside 5'-phosphate + 2 phosphate + 2 H(+)</text>
        <dbReference type="Rhea" id="RHEA:36795"/>
        <dbReference type="ChEBI" id="CHEBI:15377"/>
        <dbReference type="ChEBI" id="CHEBI:15378"/>
        <dbReference type="ChEBI" id="CHEBI:43474"/>
        <dbReference type="ChEBI" id="CHEBI:58043"/>
        <dbReference type="ChEBI" id="CHEBI:61557"/>
        <dbReference type="EC" id="3.6.1.5"/>
    </reaction>
</comment>
<dbReference type="Gene3D" id="3.30.420.40">
    <property type="match status" value="1"/>
</dbReference>
<keyword evidence="16" id="KW-1015">Disulfide bond</keyword>
<evidence type="ECO:0000256" key="4">
    <source>
        <dbReference type="ARBA" id="ARBA00009283"/>
    </source>
</evidence>
<dbReference type="GO" id="GO:0004050">
    <property type="term" value="F:apyrase activity"/>
    <property type="evidence" value="ECO:0007669"/>
    <property type="project" value="UniProtKB-EC"/>
</dbReference>
<evidence type="ECO:0000256" key="14">
    <source>
        <dbReference type="ARBA" id="ARBA00022989"/>
    </source>
</evidence>
<accession>A0AA40HMH0</accession>
<dbReference type="EC" id="3.6.1.5" evidence="5"/>
<feature type="region of interest" description="Disordered" evidence="22">
    <location>
        <begin position="268"/>
        <end position="323"/>
    </location>
</feature>
<keyword evidence="11" id="KW-0106">Calcium</keyword>
<evidence type="ECO:0000256" key="19">
    <source>
        <dbReference type="ARBA" id="ARBA00049175"/>
    </source>
</evidence>
<keyword evidence="9" id="KW-0547">Nucleotide-binding</keyword>
<comment type="caution">
    <text evidence="24">The sequence shown here is derived from an EMBL/GenBank/DDBJ whole genome shotgun (WGS) entry which is preliminary data.</text>
</comment>
<evidence type="ECO:0000256" key="15">
    <source>
        <dbReference type="ARBA" id="ARBA00023136"/>
    </source>
</evidence>
<evidence type="ECO:0000256" key="21">
    <source>
        <dbReference type="RuleBase" id="RU003833"/>
    </source>
</evidence>
<evidence type="ECO:0000313" key="24">
    <source>
        <dbReference type="EMBL" id="KAK1333963.1"/>
    </source>
</evidence>
<dbReference type="GO" id="GO:0005524">
    <property type="term" value="F:ATP binding"/>
    <property type="evidence" value="ECO:0007669"/>
    <property type="project" value="UniProtKB-KW"/>
</dbReference>
<evidence type="ECO:0000256" key="18">
    <source>
        <dbReference type="ARBA" id="ARBA00039598"/>
    </source>
</evidence>
<dbReference type="GO" id="GO:0005886">
    <property type="term" value="C:plasma membrane"/>
    <property type="evidence" value="ECO:0007669"/>
    <property type="project" value="UniProtKB-SubCell"/>
</dbReference>
<evidence type="ECO:0000256" key="7">
    <source>
        <dbReference type="ARBA" id="ARBA00022692"/>
    </source>
</evidence>
<keyword evidence="13" id="KW-0460">Magnesium</keyword>
<evidence type="ECO:0000256" key="13">
    <source>
        <dbReference type="ARBA" id="ARBA00022842"/>
    </source>
</evidence>
<protein>
    <recommendedName>
        <fullName evidence="18">Ectonucleoside triphosphate diphosphohydrolase 8</fullName>
        <ecNumber evidence="5">3.6.1.5</ecNumber>
    </recommendedName>
</protein>
<dbReference type="Pfam" id="PF01150">
    <property type="entry name" value="GDA1_CD39"/>
    <property type="match status" value="2"/>
</dbReference>
<evidence type="ECO:0000256" key="2">
    <source>
        <dbReference type="ARBA" id="ARBA00001946"/>
    </source>
</evidence>
<dbReference type="Proteomes" id="UP001177744">
    <property type="component" value="Unassembled WGS sequence"/>
</dbReference>
<evidence type="ECO:0000256" key="11">
    <source>
        <dbReference type="ARBA" id="ARBA00022837"/>
    </source>
</evidence>
<dbReference type="AlphaFoldDB" id="A0AA40HMH0"/>
<keyword evidence="25" id="KW-1185">Reference proteome</keyword>
<comment type="similarity">
    <text evidence="4 21">Belongs to the GDA1/CD39 NTPase family.</text>
</comment>
<feature type="compositionally biased region" description="Basic and acidic residues" evidence="22">
    <location>
        <begin position="303"/>
        <end position="320"/>
    </location>
</feature>
<feature type="transmembrane region" description="Helical" evidence="23">
    <location>
        <begin position="75"/>
        <end position="96"/>
    </location>
</feature>
<dbReference type="PANTHER" id="PTHR11782:SF31">
    <property type="entry name" value="ECTONUCLEOSIDE TRIPHOSPHATE DIPHOSPHOHYDROLASE 8"/>
    <property type="match status" value="1"/>
</dbReference>
<keyword evidence="6" id="KW-1003">Cell membrane</keyword>
<dbReference type="GO" id="GO:0046872">
    <property type="term" value="F:metal ion binding"/>
    <property type="evidence" value="ECO:0007669"/>
    <property type="project" value="UniProtKB-KW"/>
</dbReference>
<reference evidence="24" key="1">
    <citation type="submission" date="2023-06" db="EMBL/GenBank/DDBJ databases">
        <title>Reference genome for the Northern bat (Eptesicus nilssonii), a most northern bat species.</title>
        <authorList>
            <person name="Laine V.N."/>
            <person name="Pulliainen A.T."/>
            <person name="Lilley T.M."/>
        </authorList>
    </citation>
    <scope>NUCLEOTIDE SEQUENCE</scope>
    <source>
        <strain evidence="24">BLF_Eptnil</strain>
        <tissue evidence="24">Kidney</tissue>
    </source>
</reference>
<gene>
    <name evidence="24" type="ORF">QTO34_004961</name>
</gene>
<evidence type="ECO:0000256" key="10">
    <source>
        <dbReference type="ARBA" id="ARBA00022801"/>
    </source>
</evidence>
<evidence type="ECO:0000256" key="22">
    <source>
        <dbReference type="SAM" id="MobiDB-lite"/>
    </source>
</evidence>
<evidence type="ECO:0000256" key="3">
    <source>
        <dbReference type="ARBA" id="ARBA00004651"/>
    </source>
</evidence>
<comment type="cofactor">
    <cofactor evidence="2">
        <name>Mg(2+)</name>
        <dbReference type="ChEBI" id="CHEBI:18420"/>
    </cofactor>
</comment>
<feature type="compositionally biased region" description="Low complexity" evidence="22">
    <location>
        <begin position="23"/>
        <end position="41"/>
    </location>
</feature>
<dbReference type="FunFam" id="3.30.420.40:FF:000068">
    <property type="entry name" value="Ectonucleoside triphosphate diphosphohydrolase 1"/>
    <property type="match status" value="1"/>
</dbReference>
<organism evidence="24 25">
    <name type="scientific">Cnephaeus nilssonii</name>
    <name type="common">Northern bat</name>
    <name type="synonym">Eptesicus nilssonii</name>
    <dbReference type="NCBI Taxonomy" id="3371016"/>
    <lineage>
        <taxon>Eukaryota</taxon>
        <taxon>Metazoa</taxon>
        <taxon>Chordata</taxon>
        <taxon>Craniata</taxon>
        <taxon>Vertebrata</taxon>
        <taxon>Euteleostomi</taxon>
        <taxon>Mammalia</taxon>
        <taxon>Eutheria</taxon>
        <taxon>Laurasiatheria</taxon>
        <taxon>Chiroptera</taxon>
        <taxon>Yangochiroptera</taxon>
        <taxon>Vespertilionidae</taxon>
        <taxon>Cnephaeus</taxon>
    </lineage>
</organism>
<name>A0AA40HMH0_CNENI</name>
<keyword evidence="15 23" id="KW-0472">Membrane</keyword>
<dbReference type="GO" id="GO:0045134">
    <property type="term" value="F:UDP phosphatase activity"/>
    <property type="evidence" value="ECO:0007669"/>
    <property type="project" value="TreeGrafter"/>
</dbReference>
<feature type="transmembrane region" description="Helical" evidence="23">
    <location>
        <begin position="560"/>
        <end position="585"/>
    </location>
</feature>
<keyword evidence="12" id="KW-0067">ATP-binding</keyword>
<evidence type="ECO:0000256" key="8">
    <source>
        <dbReference type="ARBA" id="ARBA00022723"/>
    </source>
</evidence>
<keyword evidence="17" id="KW-0325">Glycoprotein</keyword>
<evidence type="ECO:0000256" key="16">
    <source>
        <dbReference type="ARBA" id="ARBA00023157"/>
    </source>
</evidence>
<dbReference type="PANTHER" id="PTHR11782">
    <property type="entry name" value="ADENOSINE/GUANOSINE DIPHOSPHATASE"/>
    <property type="match status" value="1"/>
</dbReference>
<comment type="cofactor">
    <cofactor evidence="1">
        <name>Ca(2+)</name>
        <dbReference type="ChEBI" id="CHEBI:29108"/>
    </cofactor>
</comment>
<dbReference type="EMBL" id="JAULJE010000015">
    <property type="protein sequence ID" value="KAK1333963.1"/>
    <property type="molecule type" value="Genomic_DNA"/>
</dbReference>
<feature type="active site" description="Proton acceptor" evidence="20">
    <location>
        <position position="234"/>
    </location>
</feature>
<keyword evidence="14 23" id="KW-1133">Transmembrane helix</keyword>
<keyword evidence="8" id="KW-0479">Metal-binding</keyword>
<evidence type="ECO:0000256" key="20">
    <source>
        <dbReference type="PIRSR" id="PIRSR600407-1"/>
    </source>
</evidence>
<evidence type="ECO:0000256" key="9">
    <source>
        <dbReference type="ARBA" id="ARBA00022741"/>
    </source>
</evidence>
<dbReference type="Gene3D" id="3.30.420.150">
    <property type="entry name" value="Exopolyphosphatase. Domain 2"/>
    <property type="match status" value="1"/>
</dbReference>
<evidence type="ECO:0000256" key="12">
    <source>
        <dbReference type="ARBA" id="ARBA00022840"/>
    </source>
</evidence>
<evidence type="ECO:0000256" key="17">
    <source>
        <dbReference type="ARBA" id="ARBA00023180"/>
    </source>
</evidence>
<proteinExistence type="inferred from homology"/>
<evidence type="ECO:0000256" key="1">
    <source>
        <dbReference type="ARBA" id="ARBA00001913"/>
    </source>
</evidence>
<evidence type="ECO:0000256" key="23">
    <source>
        <dbReference type="SAM" id="Phobius"/>
    </source>
</evidence>